<dbReference type="InterPro" id="IPR022641">
    <property type="entry name" value="CheR_N"/>
</dbReference>
<feature type="domain" description="PAS" evidence="7">
    <location>
        <begin position="502"/>
        <end position="547"/>
    </location>
</feature>
<dbReference type="InterPro" id="IPR036804">
    <property type="entry name" value="CheR_N_sf"/>
</dbReference>
<dbReference type="InterPro" id="IPR029063">
    <property type="entry name" value="SAM-dependent_MTases_sf"/>
</dbReference>
<evidence type="ECO:0000256" key="2">
    <source>
        <dbReference type="ARBA" id="ARBA00012534"/>
    </source>
</evidence>
<dbReference type="SMART" id="SM00091">
    <property type="entry name" value="PAS"/>
    <property type="match status" value="2"/>
</dbReference>
<dbReference type="Gene3D" id="3.30.450.20">
    <property type="entry name" value="PAS domain"/>
    <property type="match status" value="2"/>
</dbReference>
<feature type="region of interest" description="Disordered" evidence="6">
    <location>
        <begin position="437"/>
        <end position="457"/>
    </location>
</feature>
<dbReference type="SMART" id="SM00138">
    <property type="entry name" value="MeTrc"/>
    <property type="match status" value="1"/>
</dbReference>
<evidence type="ECO:0000256" key="4">
    <source>
        <dbReference type="ARBA" id="ARBA00022679"/>
    </source>
</evidence>
<dbReference type="PROSITE" id="PS50123">
    <property type="entry name" value="CHER"/>
    <property type="match status" value="1"/>
</dbReference>
<proteinExistence type="predicted"/>
<dbReference type="PANTHER" id="PTHR24422">
    <property type="entry name" value="CHEMOTAXIS PROTEIN METHYLTRANSFERASE"/>
    <property type="match status" value="1"/>
</dbReference>
<dbReference type="SUPFAM" id="SSF53335">
    <property type="entry name" value="S-adenosyl-L-methionine-dependent methyltransferases"/>
    <property type="match status" value="1"/>
</dbReference>
<dbReference type="GO" id="GO:0032259">
    <property type="term" value="P:methylation"/>
    <property type="evidence" value="ECO:0007669"/>
    <property type="project" value="UniProtKB-KW"/>
</dbReference>
<comment type="caution">
    <text evidence="10">The sequence shown here is derived from an EMBL/GenBank/DDBJ whole genome shotgun (WGS) entry which is preliminary data.</text>
</comment>
<dbReference type="GO" id="GO:0008168">
    <property type="term" value="F:methyltransferase activity"/>
    <property type="evidence" value="ECO:0007669"/>
    <property type="project" value="UniProtKB-KW"/>
</dbReference>
<dbReference type="InterPro" id="IPR000780">
    <property type="entry name" value="CheR_MeTrfase"/>
</dbReference>
<keyword evidence="3 10" id="KW-0489">Methyltransferase</keyword>
<dbReference type="SUPFAM" id="SSF57997">
    <property type="entry name" value="Tropomyosin"/>
    <property type="match status" value="1"/>
</dbReference>
<dbReference type="InterPro" id="IPR013767">
    <property type="entry name" value="PAS_fold"/>
</dbReference>
<dbReference type="PROSITE" id="PS50112">
    <property type="entry name" value="PAS"/>
    <property type="match status" value="1"/>
</dbReference>
<evidence type="ECO:0000256" key="1">
    <source>
        <dbReference type="ARBA" id="ARBA00001541"/>
    </source>
</evidence>
<dbReference type="SUPFAM" id="SSF55785">
    <property type="entry name" value="PYP-like sensor domain (PAS domain)"/>
    <property type="match status" value="2"/>
</dbReference>
<feature type="domain" description="CheR-type methyltransferase" evidence="9">
    <location>
        <begin position="1"/>
        <end position="252"/>
    </location>
</feature>
<reference evidence="10 11" key="1">
    <citation type="submission" date="2024-09" db="EMBL/GenBank/DDBJ databases">
        <title>Floridaenema gen nov. (Aerosakkonemataceae, Aerosakkonematales ord. nov., Cyanobacteria) from benthic tropical and subtropical fresh waters, with the description of four new species.</title>
        <authorList>
            <person name="Moretto J.A."/>
            <person name="Berthold D.E."/>
            <person name="Lefler F.W."/>
            <person name="Huang I.-S."/>
            <person name="Laughinghouse H. IV."/>
        </authorList>
    </citation>
    <scope>NUCLEOTIDE SEQUENCE [LARGE SCALE GENOMIC DNA]</scope>
    <source>
        <strain evidence="10 11">BLCC-F50</strain>
    </source>
</reference>
<sequence length="617" mass="71234">MNKTTPEQDPEFEALLQYLKRNRGFDFTGYKRPSLMRLVRKRIQRVGVENFNDYLDYLQVHPGELNILFDTLLLNVTNFFRDTSAWEVFATEIIPRILEAKPNNEPIRVWSAGCASGEEAYTIAILLTEALGAEAFRNRVKIYATDLDEEALVQGRQASYTTRALEFVPEELRKKYFEVSGNNYIFRTDLRRCVIFGRHDLVHDAPISRLDLLVCRNTLMYFNADIQARILARFHFALNDTGFLFVGKAEMLLTHANLFQPANLKYRIFSRVPRISLRDRLLIMAESGNTEASTQLVGTMRLKDEGFESLPVAQIVVDIQGNIVLANRQARILFNLSTQDLGRPLQDLELSYRPVELRSRIQQAYTERRSVSIPEVELIRSEESIVYLEIQVVPLLDNSADALGVTIVFQDITRYNELERELQRSTQELETAYEELQSTNEELETTNEELQSTNEELETTNEELQSTNEELETMNEELQSANEELQTTNDELRQRTEELNRVTIFMESILTSLRVGMIVLDNRLSVQLWNGRAEELWGLRAEETVERFFFDLDIGLPVEQLRGLIRACQTGNSEEHTTVVNAVNRRGKNIRCRVICTSLIIENRPEGVILLIDERQD</sequence>
<evidence type="ECO:0000259" key="7">
    <source>
        <dbReference type="PROSITE" id="PS50112"/>
    </source>
</evidence>
<dbReference type="Gene3D" id="1.20.120.330">
    <property type="entry name" value="Nucleotidyltransferases domain 2"/>
    <property type="match status" value="1"/>
</dbReference>
<dbReference type="Proteomes" id="UP001576784">
    <property type="component" value="Unassembled WGS sequence"/>
</dbReference>
<dbReference type="InterPro" id="IPR022642">
    <property type="entry name" value="CheR_C"/>
</dbReference>
<dbReference type="Pfam" id="PF00989">
    <property type="entry name" value="PAS"/>
    <property type="match status" value="2"/>
</dbReference>
<accession>A0ABV4XR38</accession>
<name>A0ABV4XR38_9CYAN</name>
<evidence type="ECO:0000313" key="11">
    <source>
        <dbReference type="Proteomes" id="UP001576784"/>
    </source>
</evidence>
<comment type="catalytic activity">
    <reaction evidence="1">
        <text>L-glutamyl-[protein] + S-adenosyl-L-methionine = [protein]-L-glutamate 5-O-methyl ester + S-adenosyl-L-homocysteine</text>
        <dbReference type="Rhea" id="RHEA:24452"/>
        <dbReference type="Rhea" id="RHEA-COMP:10208"/>
        <dbReference type="Rhea" id="RHEA-COMP:10311"/>
        <dbReference type="ChEBI" id="CHEBI:29973"/>
        <dbReference type="ChEBI" id="CHEBI:57856"/>
        <dbReference type="ChEBI" id="CHEBI:59789"/>
        <dbReference type="ChEBI" id="CHEBI:82795"/>
        <dbReference type="EC" id="2.1.1.80"/>
    </reaction>
</comment>
<dbReference type="EC" id="2.1.1.80" evidence="2"/>
<dbReference type="SUPFAM" id="SSF47757">
    <property type="entry name" value="Chemotaxis receptor methyltransferase CheR, N-terminal domain"/>
    <property type="match status" value="1"/>
</dbReference>
<feature type="domain" description="PAC" evidence="8">
    <location>
        <begin position="372"/>
        <end position="424"/>
    </location>
</feature>
<dbReference type="InterPro" id="IPR035965">
    <property type="entry name" value="PAS-like_dom_sf"/>
</dbReference>
<dbReference type="CDD" id="cd02440">
    <property type="entry name" value="AdoMet_MTases"/>
    <property type="match status" value="1"/>
</dbReference>
<dbReference type="Pfam" id="PF01739">
    <property type="entry name" value="CheR"/>
    <property type="match status" value="1"/>
</dbReference>
<evidence type="ECO:0000313" key="10">
    <source>
        <dbReference type="EMBL" id="MFB2893990.1"/>
    </source>
</evidence>
<keyword evidence="11" id="KW-1185">Reference proteome</keyword>
<evidence type="ECO:0000256" key="6">
    <source>
        <dbReference type="SAM" id="MobiDB-lite"/>
    </source>
</evidence>
<dbReference type="PANTHER" id="PTHR24422:SF10">
    <property type="entry name" value="CHEMOTAXIS PROTEIN METHYLTRANSFERASE 2"/>
    <property type="match status" value="1"/>
</dbReference>
<dbReference type="NCBIfam" id="TIGR00229">
    <property type="entry name" value="sensory_box"/>
    <property type="match status" value="2"/>
</dbReference>
<protein>
    <recommendedName>
        <fullName evidence="2">protein-glutamate O-methyltransferase</fullName>
        <ecNumber evidence="2">2.1.1.80</ecNumber>
    </recommendedName>
</protein>
<organism evidence="10 11">
    <name type="scientific">Floridaenema flaviceps BLCC-F50</name>
    <dbReference type="NCBI Taxonomy" id="3153642"/>
    <lineage>
        <taxon>Bacteria</taxon>
        <taxon>Bacillati</taxon>
        <taxon>Cyanobacteriota</taxon>
        <taxon>Cyanophyceae</taxon>
        <taxon>Oscillatoriophycideae</taxon>
        <taxon>Aerosakkonematales</taxon>
        <taxon>Aerosakkonemataceae</taxon>
        <taxon>Floridanema</taxon>
        <taxon>Floridanema flaviceps</taxon>
    </lineage>
</organism>
<evidence type="ECO:0000259" key="8">
    <source>
        <dbReference type="PROSITE" id="PS50113"/>
    </source>
</evidence>
<keyword evidence="5" id="KW-0949">S-adenosyl-L-methionine</keyword>
<keyword evidence="4" id="KW-0808">Transferase</keyword>
<dbReference type="PRINTS" id="PR00996">
    <property type="entry name" value="CHERMTFRASE"/>
</dbReference>
<dbReference type="InterPro" id="IPR000014">
    <property type="entry name" value="PAS"/>
</dbReference>
<gene>
    <name evidence="10" type="ORF">ACE1CI_13855</name>
</gene>
<dbReference type="Gene3D" id="1.10.155.10">
    <property type="entry name" value="Chemotaxis receptor methyltransferase CheR, N-terminal domain"/>
    <property type="match status" value="1"/>
</dbReference>
<dbReference type="Gene3D" id="3.40.50.150">
    <property type="entry name" value="Vaccinia Virus protein VP39"/>
    <property type="match status" value="1"/>
</dbReference>
<dbReference type="PROSITE" id="PS50113">
    <property type="entry name" value="PAC"/>
    <property type="match status" value="1"/>
</dbReference>
<dbReference type="InterPro" id="IPR000700">
    <property type="entry name" value="PAS-assoc_C"/>
</dbReference>
<dbReference type="Pfam" id="PF03705">
    <property type="entry name" value="CheR_N"/>
    <property type="match status" value="1"/>
</dbReference>
<evidence type="ECO:0000256" key="5">
    <source>
        <dbReference type="ARBA" id="ARBA00022691"/>
    </source>
</evidence>
<dbReference type="CDD" id="cd00130">
    <property type="entry name" value="PAS"/>
    <property type="match status" value="1"/>
</dbReference>
<evidence type="ECO:0000259" key="9">
    <source>
        <dbReference type="PROSITE" id="PS50123"/>
    </source>
</evidence>
<evidence type="ECO:0000256" key="3">
    <source>
        <dbReference type="ARBA" id="ARBA00022603"/>
    </source>
</evidence>
<dbReference type="RefSeq" id="WP_413263642.1">
    <property type="nucleotide sequence ID" value="NZ_JBHFNR010000091.1"/>
</dbReference>
<dbReference type="InterPro" id="IPR050903">
    <property type="entry name" value="Bact_Chemotaxis_MeTrfase"/>
</dbReference>
<dbReference type="EMBL" id="JBHFNR010000091">
    <property type="protein sequence ID" value="MFB2893990.1"/>
    <property type="molecule type" value="Genomic_DNA"/>
</dbReference>